<dbReference type="EMBL" id="ACQT01000051">
    <property type="protein sequence ID" value="EER60536.1"/>
    <property type="molecule type" value="Genomic_DNA"/>
</dbReference>
<comment type="caution">
    <text evidence="1">The sequence shown here is derived from an EMBL/GenBank/DDBJ whole genome shotgun (WGS) entry which is preliminary data.</text>
</comment>
<accession>C5T4P3</accession>
<sequence length="73" mass="7874">MTTPSPWNYPTLLCTPPWKVEGVLPSETVLPLEPEAYAVTQVGETWRVAVRHSGEVIYAGPGPVEIVGSPAPF</sequence>
<evidence type="ECO:0000313" key="2">
    <source>
        <dbReference type="Proteomes" id="UP000003856"/>
    </source>
</evidence>
<proteinExistence type="predicted"/>
<evidence type="ECO:0000313" key="1">
    <source>
        <dbReference type="EMBL" id="EER60536.1"/>
    </source>
</evidence>
<protein>
    <submittedName>
        <fullName evidence="1">Uncharacterized protein</fullName>
    </submittedName>
</protein>
<dbReference type="Proteomes" id="UP000003856">
    <property type="component" value="Unassembled WGS sequence"/>
</dbReference>
<dbReference type="AlphaFoldDB" id="C5T4P3"/>
<dbReference type="PATRIC" id="fig|573060.9.peg.3236"/>
<keyword evidence="2" id="KW-1185">Reference proteome</keyword>
<reference evidence="1 2" key="1">
    <citation type="submission" date="2009-05" db="EMBL/GenBank/DDBJ databases">
        <title>The draft genome of Acidovorax delafieldii 2AN.</title>
        <authorList>
            <consortium name="US DOE Joint Genome Institute (JGI-PGF)"/>
            <person name="Lucas S."/>
            <person name="Copeland A."/>
            <person name="Lapidus A."/>
            <person name="Glavina del Rio T."/>
            <person name="Tice H."/>
            <person name="Bruce D."/>
            <person name="Goodwin L."/>
            <person name="Pitluck S."/>
            <person name="Larimer F."/>
            <person name="Land M.L."/>
            <person name="Hauser L."/>
            <person name="Shelobolina E.S."/>
            <person name="Picardal F."/>
            <person name="Roden E."/>
            <person name="Emerson D."/>
        </authorList>
    </citation>
    <scope>NUCLEOTIDE SEQUENCE [LARGE SCALE GENOMIC DNA]</scope>
    <source>
        <strain evidence="1 2">2AN</strain>
    </source>
</reference>
<organism evidence="1 2">
    <name type="scientific">Acidovorax delafieldii 2AN</name>
    <dbReference type="NCBI Taxonomy" id="573060"/>
    <lineage>
        <taxon>Bacteria</taxon>
        <taxon>Pseudomonadati</taxon>
        <taxon>Pseudomonadota</taxon>
        <taxon>Betaproteobacteria</taxon>
        <taxon>Burkholderiales</taxon>
        <taxon>Comamonadaceae</taxon>
        <taxon>Acidovorax</taxon>
    </lineage>
</organism>
<name>C5T4P3_ACIDE</name>
<gene>
    <name evidence="1" type="ORF">AcdelDRAFT_1873</name>
</gene>